<evidence type="ECO:0000256" key="2">
    <source>
        <dbReference type="SAM" id="MobiDB-lite"/>
    </source>
</evidence>
<protein>
    <submittedName>
        <fullName evidence="4">Phosphatase</fullName>
    </submittedName>
</protein>
<name>A0ABQ2IZC2_9ACTN</name>
<feature type="region of interest" description="Disordered" evidence="2">
    <location>
        <begin position="54"/>
        <end position="88"/>
    </location>
</feature>
<evidence type="ECO:0000259" key="3">
    <source>
        <dbReference type="SMART" id="SM00331"/>
    </source>
</evidence>
<gene>
    <name evidence="4" type="ORF">GCM10012285_02320</name>
</gene>
<dbReference type="GeneID" id="301546142"/>
<evidence type="ECO:0000313" key="4">
    <source>
        <dbReference type="EMBL" id="GGN32260.1"/>
    </source>
</evidence>
<feature type="domain" description="PPM-type phosphatase" evidence="3">
    <location>
        <begin position="173"/>
        <end position="387"/>
    </location>
</feature>
<dbReference type="SMART" id="SM00331">
    <property type="entry name" value="PP2C_SIG"/>
    <property type="match status" value="1"/>
</dbReference>
<evidence type="ECO:0000256" key="1">
    <source>
        <dbReference type="ARBA" id="ARBA00022801"/>
    </source>
</evidence>
<dbReference type="InterPro" id="IPR036457">
    <property type="entry name" value="PPM-type-like_dom_sf"/>
</dbReference>
<dbReference type="SUPFAM" id="SSF81606">
    <property type="entry name" value="PP2C-like"/>
    <property type="match status" value="1"/>
</dbReference>
<organism evidence="4 5">
    <name type="scientific">Streptomyces kronopolitis</name>
    <dbReference type="NCBI Taxonomy" id="1612435"/>
    <lineage>
        <taxon>Bacteria</taxon>
        <taxon>Bacillati</taxon>
        <taxon>Actinomycetota</taxon>
        <taxon>Actinomycetes</taxon>
        <taxon>Kitasatosporales</taxon>
        <taxon>Streptomycetaceae</taxon>
        <taxon>Streptomyces</taxon>
    </lineage>
</organism>
<dbReference type="SUPFAM" id="SSF55781">
    <property type="entry name" value="GAF domain-like"/>
    <property type="match status" value="1"/>
</dbReference>
<dbReference type="Pfam" id="PF07228">
    <property type="entry name" value="SpoIIE"/>
    <property type="match status" value="1"/>
</dbReference>
<dbReference type="PANTHER" id="PTHR43156">
    <property type="entry name" value="STAGE II SPORULATION PROTEIN E-RELATED"/>
    <property type="match status" value="1"/>
</dbReference>
<comment type="caution">
    <text evidence="4">The sequence shown here is derived from an EMBL/GenBank/DDBJ whole genome shotgun (WGS) entry which is preliminary data.</text>
</comment>
<sequence length="393" mass="42572">MTEGRDVGGALRASPPYALLDTVREHLAAVYGATLVRLYLTDYGGTVLSPCDPSCDPSENGAGSLPVSNSPEGRALGSQERHAQQVPHGDAVDHHLPVTVRGDRIGILTVRLPRDRSTPAVLDELRQVVDQLGHEILVAERDTDLYQRARRVSRLTLAAEMQWQLLPARACTAAQYAIGAQLEPAYTVHGDNFDWASDGDELTLTVTNGMGQGVDASLLTHLAVSALRNARRAGVGLADQAALADRAVYDHYRGASHVSTLLVRVELATGRMEIIDAGSPQLWRLRGRTVERIDPDRQLPLGMFEESHYVPQSFTVLPGDRLLFVSDGVYEAPSPRGGTYVEAALARALQSTRLLPAALVPGALLRDVAEYRAAETLDDALVLCFDWFGDSLD</sequence>
<dbReference type="Gene3D" id="3.60.40.10">
    <property type="entry name" value="PPM-type phosphatase domain"/>
    <property type="match status" value="1"/>
</dbReference>
<proteinExistence type="predicted"/>
<dbReference type="InterPro" id="IPR052016">
    <property type="entry name" value="Bact_Sigma-Reg"/>
</dbReference>
<reference evidence="5" key="1">
    <citation type="journal article" date="2019" name="Int. J. Syst. Evol. Microbiol.">
        <title>The Global Catalogue of Microorganisms (GCM) 10K type strain sequencing project: providing services to taxonomists for standard genome sequencing and annotation.</title>
        <authorList>
            <consortium name="The Broad Institute Genomics Platform"/>
            <consortium name="The Broad Institute Genome Sequencing Center for Infectious Disease"/>
            <person name="Wu L."/>
            <person name="Ma J."/>
        </authorList>
    </citation>
    <scope>NUCLEOTIDE SEQUENCE [LARGE SCALE GENOMIC DNA]</scope>
    <source>
        <strain evidence="5">CGMCC 4.7323</strain>
    </source>
</reference>
<dbReference type="PANTHER" id="PTHR43156:SF2">
    <property type="entry name" value="STAGE II SPORULATION PROTEIN E"/>
    <property type="match status" value="1"/>
</dbReference>
<dbReference type="RefSeq" id="WP_189095504.1">
    <property type="nucleotide sequence ID" value="NZ_BMND01000001.1"/>
</dbReference>
<evidence type="ECO:0000313" key="5">
    <source>
        <dbReference type="Proteomes" id="UP000600080"/>
    </source>
</evidence>
<dbReference type="InterPro" id="IPR001932">
    <property type="entry name" value="PPM-type_phosphatase-like_dom"/>
</dbReference>
<accession>A0ABQ2IZC2</accession>
<dbReference type="Proteomes" id="UP000600080">
    <property type="component" value="Unassembled WGS sequence"/>
</dbReference>
<keyword evidence="1" id="KW-0378">Hydrolase</keyword>
<dbReference type="EMBL" id="BMND01000001">
    <property type="protein sequence ID" value="GGN32260.1"/>
    <property type="molecule type" value="Genomic_DNA"/>
</dbReference>
<keyword evidence="5" id="KW-1185">Reference proteome</keyword>